<dbReference type="EMBL" id="VTWS01000001">
    <property type="protein sequence ID" value="KAA9356869.1"/>
    <property type="molecule type" value="Genomic_DNA"/>
</dbReference>
<keyword evidence="2" id="KW-1185">Reference proteome</keyword>
<proteinExistence type="predicted"/>
<gene>
    <name evidence="1" type="ORF">F0P93_03770</name>
</gene>
<dbReference type="AlphaFoldDB" id="A0A5N1JQH7"/>
<dbReference type="RefSeq" id="WP_138990272.1">
    <property type="nucleotide sequence ID" value="NZ_VTWS01000001.1"/>
</dbReference>
<name>A0A5N1JQH7_9BACT</name>
<reference evidence="1 2" key="1">
    <citation type="submission" date="2019-09" db="EMBL/GenBank/DDBJ databases">
        <title>Genome Sequence of Larkinella sp MA1.</title>
        <authorList>
            <person name="Srinivasan S."/>
        </authorList>
    </citation>
    <scope>NUCLEOTIDE SEQUENCE [LARGE SCALE GENOMIC DNA]</scope>
    <source>
        <strain evidence="1 2">MA1</strain>
    </source>
</reference>
<dbReference type="Proteomes" id="UP000326344">
    <property type="component" value="Unassembled WGS sequence"/>
</dbReference>
<protein>
    <submittedName>
        <fullName evidence="1">Uncharacterized protein</fullName>
    </submittedName>
</protein>
<evidence type="ECO:0000313" key="2">
    <source>
        <dbReference type="Proteomes" id="UP000326344"/>
    </source>
</evidence>
<organism evidence="1 2">
    <name type="scientific">Larkinella humicola</name>
    <dbReference type="NCBI Taxonomy" id="2607654"/>
    <lineage>
        <taxon>Bacteria</taxon>
        <taxon>Pseudomonadati</taxon>
        <taxon>Bacteroidota</taxon>
        <taxon>Cytophagia</taxon>
        <taxon>Cytophagales</taxon>
        <taxon>Spirosomataceae</taxon>
        <taxon>Larkinella</taxon>
    </lineage>
</organism>
<accession>A0A5N1JQH7</accession>
<comment type="caution">
    <text evidence="1">The sequence shown here is derived from an EMBL/GenBank/DDBJ whole genome shotgun (WGS) entry which is preliminary data.</text>
</comment>
<sequence length="97" mass="10982">MNIKYAYAVINQASGGTYESNSALTAYRILSAIEREYTEGSETVAYKAVLRQLDGVHRLQAQLEIENGKVVKANVEPEFKEQVEKKRQEEKETGEDQ</sequence>
<evidence type="ECO:0000313" key="1">
    <source>
        <dbReference type="EMBL" id="KAA9356869.1"/>
    </source>
</evidence>